<dbReference type="RefSeq" id="WP_262167766.1">
    <property type="nucleotide sequence ID" value="NZ_CP104965.1"/>
</dbReference>
<keyword evidence="2" id="KW-1185">Reference proteome</keyword>
<organism evidence="1 2">
    <name type="scientific">Devosia neptuniae</name>
    <dbReference type="NCBI Taxonomy" id="191302"/>
    <lineage>
        <taxon>Bacteria</taxon>
        <taxon>Pseudomonadati</taxon>
        <taxon>Pseudomonadota</taxon>
        <taxon>Alphaproteobacteria</taxon>
        <taxon>Hyphomicrobiales</taxon>
        <taxon>Devosiaceae</taxon>
        <taxon>Devosia</taxon>
    </lineage>
</organism>
<dbReference type="EMBL" id="CP104965">
    <property type="protein sequence ID" value="UXN69350.1"/>
    <property type="molecule type" value="Genomic_DNA"/>
</dbReference>
<dbReference type="Gene3D" id="1.10.8.60">
    <property type="match status" value="1"/>
</dbReference>
<sequence length="251" mass="27410">MATPARPDMDETGAARGQLAFELPHVPAQGEGDFLVGEGNALAHGRILAFPHWSEPLTLLIGAAASGKSHLARIFADRSGAHFAGVDELEALATQGGQHPLIVEDVDRLGYDEAGLFHLLNQSMRDQRAILLTAREEVAQWPLATDDVRSRARRATAFSLEMTDDIQLSQMFVKLFGDRQIKVDPRIIGYLVARMERSTEEVAILADLMDRLALAKGTAITRSIAADALDRRAVARGAVQHEQDWDGPNDE</sequence>
<dbReference type="Gene3D" id="3.40.50.300">
    <property type="entry name" value="P-loop containing nucleotide triphosphate hydrolases"/>
    <property type="match status" value="1"/>
</dbReference>
<dbReference type="Proteomes" id="UP001061862">
    <property type="component" value="Chromosome"/>
</dbReference>
<evidence type="ECO:0008006" key="3">
    <source>
        <dbReference type="Google" id="ProtNLM"/>
    </source>
</evidence>
<name>A0ABY6CAS1_9HYPH</name>
<dbReference type="SUPFAM" id="SSF52540">
    <property type="entry name" value="P-loop containing nucleoside triphosphate hydrolases"/>
    <property type="match status" value="1"/>
</dbReference>
<evidence type="ECO:0000313" key="1">
    <source>
        <dbReference type="EMBL" id="UXN69350.1"/>
    </source>
</evidence>
<reference evidence="1 2" key="1">
    <citation type="submission" date="2022-09" db="EMBL/GenBank/DDBJ databases">
        <title>Interaction between co-microsymbionts with complementary sets of symbiotic genes in legume-rhizobium systems.</title>
        <authorList>
            <person name="Safronova V."/>
            <person name="Sazanova A."/>
            <person name="Afonin A."/>
            <person name="Chirak E."/>
        </authorList>
    </citation>
    <scope>NUCLEOTIDE SEQUENCE [LARGE SCALE GENOMIC DNA]</scope>
    <source>
        <strain evidence="1 2">A18/4-1</strain>
    </source>
</reference>
<dbReference type="InterPro" id="IPR027417">
    <property type="entry name" value="P-loop_NTPase"/>
</dbReference>
<gene>
    <name evidence="1" type="ORF">N8A98_19295</name>
</gene>
<protein>
    <recommendedName>
        <fullName evidence="3">Chromosomal replication initiator protein DnaA domain-containing protein</fullName>
    </recommendedName>
</protein>
<proteinExistence type="predicted"/>
<accession>A0ABY6CAS1</accession>
<evidence type="ECO:0000313" key="2">
    <source>
        <dbReference type="Proteomes" id="UP001061862"/>
    </source>
</evidence>